<organism evidence="1 2">
    <name type="scientific">Clostridium perfringens (strain ATCC 13124 / DSM 756 / JCM 1290 / NCIMB 6125 / NCTC 8237 / Type A)</name>
    <dbReference type="NCBI Taxonomy" id="195103"/>
    <lineage>
        <taxon>Bacteria</taxon>
        <taxon>Bacillati</taxon>
        <taxon>Bacillota</taxon>
        <taxon>Clostridia</taxon>
        <taxon>Eubacteriales</taxon>
        <taxon>Clostridiaceae</taxon>
        <taxon>Clostridium</taxon>
    </lineage>
</organism>
<evidence type="ECO:0000313" key="1">
    <source>
        <dbReference type="EMBL" id="ABG82577.1"/>
    </source>
</evidence>
<dbReference type="Pfam" id="PF13238">
    <property type="entry name" value="AAA_18"/>
    <property type="match status" value="1"/>
</dbReference>
<dbReference type="RefSeq" id="WP_011590813.1">
    <property type="nucleotide sequence ID" value="NC_008261.1"/>
</dbReference>
<dbReference type="eggNOG" id="ENOG5032VM7">
    <property type="taxonomic scope" value="Bacteria"/>
</dbReference>
<dbReference type="Gene3D" id="3.40.50.300">
    <property type="entry name" value="P-loop containing nucleotide triphosphate hydrolases"/>
    <property type="match status" value="1"/>
</dbReference>
<dbReference type="STRING" id="195103.CPF_1612"/>
<proteinExistence type="predicted"/>
<dbReference type="PaxDb" id="195103-CPF_1612"/>
<gene>
    <name evidence="1" type="ordered locus">CPF_1612</name>
</gene>
<dbReference type="AlphaFoldDB" id="A0A0H2YPV2"/>
<protein>
    <recommendedName>
        <fullName evidence="3">AAA family ATPase</fullName>
    </recommendedName>
</protein>
<dbReference type="PANTHER" id="PTHR41930">
    <property type="entry name" value="UPF0200 PROTEIN MJ1399"/>
    <property type="match status" value="1"/>
</dbReference>
<accession>A0A0H2YPV2</accession>
<evidence type="ECO:0000313" key="2">
    <source>
        <dbReference type="Proteomes" id="UP000001823"/>
    </source>
</evidence>
<reference evidence="1 2" key="1">
    <citation type="journal article" date="2006" name="Genome Res.">
        <title>Skewed genomic variability in strains of the toxigenic bacterial pathogen, Clostridium perfringens.</title>
        <authorList>
            <person name="Myers G.S."/>
            <person name="Rasko D.A."/>
            <person name="Cheung J.K."/>
            <person name="Ravel J."/>
            <person name="Seshadri R."/>
            <person name="Deboy R.T."/>
            <person name="Ren Q."/>
            <person name="Varga J."/>
            <person name="Awad M.M."/>
            <person name="Brinkac L.M."/>
            <person name="Daugherty S.C."/>
            <person name="Haft D.H."/>
            <person name="Dodson R.J."/>
            <person name="Madupu R."/>
            <person name="Nelson W.C."/>
            <person name="Rosovitz M.J."/>
            <person name="Sullivan S.A."/>
            <person name="Khouri H."/>
            <person name="Dimitrov G.I."/>
            <person name="Watkins K.L."/>
            <person name="Mulligan S."/>
            <person name="Benton J."/>
            <person name="Radune D."/>
            <person name="Fisher D.J."/>
            <person name="Atkins H.S."/>
            <person name="Hiscox T."/>
            <person name="Jost B.H."/>
            <person name="Billington S.J."/>
            <person name="Songer J.G."/>
            <person name="McClane B.A."/>
            <person name="Titball R.W."/>
            <person name="Rood J.I."/>
            <person name="Melville S.B."/>
            <person name="Paulsen I.T."/>
        </authorList>
    </citation>
    <scope>NUCLEOTIDE SEQUENCE [LARGE SCALE GENOMIC DNA]</scope>
    <source>
        <strain evidence="2">ATCC 13124 / DSM 756 / JCM 1290 / NCIMB 6125 / NCTC 8237 / S 107 / Type A</strain>
    </source>
</reference>
<dbReference type="Proteomes" id="UP000001823">
    <property type="component" value="Chromosome"/>
</dbReference>
<dbReference type="KEGG" id="cpf:CPF_1612"/>
<dbReference type="PANTHER" id="PTHR41930:SF1">
    <property type="entry name" value="DEPHOSPHO-COA KINASE"/>
    <property type="match status" value="1"/>
</dbReference>
<dbReference type="SUPFAM" id="SSF52540">
    <property type="entry name" value="P-loop containing nucleoside triphosphate hydrolases"/>
    <property type="match status" value="1"/>
</dbReference>
<evidence type="ECO:0008006" key="3">
    <source>
        <dbReference type="Google" id="ProtNLM"/>
    </source>
</evidence>
<dbReference type="EMBL" id="CP000246">
    <property type="protein sequence ID" value="ABG82577.1"/>
    <property type="molecule type" value="Genomic_DNA"/>
</dbReference>
<dbReference type="HOGENOM" id="CLU_1452089_0_0_9"/>
<dbReference type="InterPro" id="IPR027417">
    <property type="entry name" value="P-loop_NTPase"/>
</dbReference>
<sequence>MKGLIVFGEKGSGKDTVAKLINEYSEKSVSFFNIGDLVRDMSCIFLATDKWENKKREFYVDTAIKLKEIDEDFLSYYVLGKILDKFKKKSMKDIDNEQLIIVTGGRTYEDFEFWKKSGFKTLGVKCNEKVRIERLKSRDGYEQNSQDDLEKNTRKIIDLCDFTVDNSGSFKDLTKEVTDFVVENGL</sequence>
<name>A0A0H2YPV2_CLOP1</name>
<keyword evidence="2" id="KW-1185">Reference proteome</keyword>